<dbReference type="GO" id="GO:0009408">
    <property type="term" value="P:response to heat"/>
    <property type="evidence" value="ECO:0007669"/>
    <property type="project" value="TreeGrafter"/>
</dbReference>
<dbReference type="PANTHER" id="PTHR45640:SF13">
    <property type="entry name" value="HEAT SHOCK PROTEIN 22-RELATED"/>
    <property type="match status" value="1"/>
</dbReference>
<dbReference type="PANTHER" id="PTHR45640">
    <property type="entry name" value="HEAT SHOCK PROTEIN HSP-12.2-RELATED"/>
    <property type="match status" value="1"/>
</dbReference>
<dbReference type="GO" id="GO:0005737">
    <property type="term" value="C:cytoplasm"/>
    <property type="evidence" value="ECO:0007669"/>
    <property type="project" value="TreeGrafter"/>
</dbReference>
<sequence>MVNDDRKSAVALDVSQFKLELKVTSAEGTIIEGHQKLKIDHGFTKRSFFQKWALPDYVDLDAVQNHLMDGGKLEIEALKTGEHTNERVLPIMGVQKK</sequence>
<evidence type="ECO:0000259" key="2">
    <source>
        <dbReference type="Pfam" id="PF00011"/>
    </source>
</evidence>
<dbReference type="OrthoDB" id="1431247at2759"/>
<evidence type="ECO:0000256" key="1">
    <source>
        <dbReference type="ARBA" id="ARBA00023016"/>
    </source>
</evidence>
<proteinExistence type="predicted"/>
<evidence type="ECO:0000313" key="4">
    <source>
        <dbReference type="Proteomes" id="UP000230423"/>
    </source>
</evidence>
<organism evidence="3 4">
    <name type="scientific">Teladorsagia circumcincta</name>
    <name type="common">Brown stomach worm</name>
    <name type="synonym">Ostertagia circumcincta</name>
    <dbReference type="NCBI Taxonomy" id="45464"/>
    <lineage>
        <taxon>Eukaryota</taxon>
        <taxon>Metazoa</taxon>
        <taxon>Ecdysozoa</taxon>
        <taxon>Nematoda</taxon>
        <taxon>Chromadorea</taxon>
        <taxon>Rhabditida</taxon>
        <taxon>Rhabditina</taxon>
        <taxon>Rhabditomorpha</taxon>
        <taxon>Strongyloidea</taxon>
        <taxon>Trichostrongylidae</taxon>
        <taxon>Teladorsagia</taxon>
    </lineage>
</organism>
<dbReference type="Proteomes" id="UP000230423">
    <property type="component" value="Unassembled WGS sequence"/>
</dbReference>
<accession>A0A2G9TTM9</accession>
<protein>
    <submittedName>
        <fullName evidence="3">Hsp20/alpha crystallin family protein</fullName>
    </submittedName>
</protein>
<dbReference type="GO" id="GO:0005634">
    <property type="term" value="C:nucleus"/>
    <property type="evidence" value="ECO:0007669"/>
    <property type="project" value="TreeGrafter"/>
</dbReference>
<dbReference type="GO" id="GO:0051082">
    <property type="term" value="F:unfolded protein binding"/>
    <property type="evidence" value="ECO:0007669"/>
    <property type="project" value="TreeGrafter"/>
</dbReference>
<dbReference type="GO" id="GO:0042026">
    <property type="term" value="P:protein refolding"/>
    <property type="evidence" value="ECO:0007669"/>
    <property type="project" value="TreeGrafter"/>
</dbReference>
<keyword evidence="4" id="KW-1185">Reference proteome</keyword>
<evidence type="ECO:0000313" key="3">
    <source>
        <dbReference type="EMBL" id="PIO60832.1"/>
    </source>
</evidence>
<dbReference type="AlphaFoldDB" id="A0A2G9TTM9"/>
<dbReference type="Pfam" id="PF00011">
    <property type="entry name" value="HSP20"/>
    <property type="match status" value="1"/>
</dbReference>
<feature type="domain" description="SHSP" evidence="2">
    <location>
        <begin position="2"/>
        <end position="88"/>
    </location>
</feature>
<dbReference type="InterPro" id="IPR001436">
    <property type="entry name" value="Alpha-crystallin/sHSP_animal"/>
</dbReference>
<keyword evidence="1" id="KW-0346">Stress response</keyword>
<dbReference type="InterPro" id="IPR002068">
    <property type="entry name" value="A-crystallin/Hsp20_dom"/>
</dbReference>
<dbReference type="EMBL" id="KZ354701">
    <property type="protein sequence ID" value="PIO60832.1"/>
    <property type="molecule type" value="Genomic_DNA"/>
</dbReference>
<dbReference type="Gene3D" id="2.60.40.790">
    <property type="match status" value="1"/>
</dbReference>
<name>A0A2G9TTM9_TELCI</name>
<gene>
    <name evidence="3" type="ORF">TELCIR_17663</name>
</gene>
<dbReference type="InterPro" id="IPR008978">
    <property type="entry name" value="HSP20-like_chaperone"/>
</dbReference>
<dbReference type="CDD" id="cd06526">
    <property type="entry name" value="metazoan_ACD"/>
    <property type="match status" value="1"/>
</dbReference>
<reference evidence="3 4" key="1">
    <citation type="submission" date="2015-09" db="EMBL/GenBank/DDBJ databases">
        <title>Draft genome of the parasitic nematode Teladorsagia circumcincta isolate WARC Sus (inbred).</title>
        <authorList>
            <person name="Mitreva M."/>
        </authorList>
    </citation>
    <scope>NUCLEOTIDE SEQUENCE [LARGE SCALE GENOMIC DNA]</scope>
    <source>
        <strain evidence="3 4">S</strain>
    </source>
</reference>